<keyword evidence="1" id="KW-0472">Membrane</keyword>
<dbReference type="EMBL" id="BGZK01000780">
    <property type="protein sequence ID" value="GBP60178.1"/>
    <property type="molecule type" value="Genomic_DNA"/>
</dbReference>
<sequence>MTPTPRTRFLYCIPVERTATTLGYFQASIAVACILIVIRFLIMELHAYIRFTSYSHGYMNYDLTFMKNLSWALLILGLCLTMAVFLLVGIEKRRSGYVLTYLIFGVLGTLALAVGLVILCTKYHHFIDDGGVEMLLVIIVYSLSLTAAYFVYRNIKLEKSSNKMINNELQESVCNVEDV</sequence>
<reference evidence="2 3" key="1">
    <citation type="journal article" date="2019" name="Commun. Biol.">
        <title>The bagworm genome reveals a unique fibroin gene that provides high tensile strength.</title>
        <authorList>
            <person name="Kono N."/>
            <person name="Nakamura H."/>
            <person name="Ohtoshi R."/>
            <person name="Tomita M."/>
            <person name="Numata K."/>
            <person name="Arakawa K."/>
        </authorList>
    </citation>
    <scope>NUCLEOTIDE SEQUENCE [LARGE SCALE GENOMIC DNA]</scope>
</reference>
<keyword evidence="1" id="KW-0812">Transmembrane</keyword>
<dbReference type="Proteomes" id="UP000299102">
    <property type="component" value="Unassembled WGS sequence"/>
</dbReference>
<proteinExistence type="predicted"/>
<dbReference type="PROSITE" id="PS51257">
    <property type="entry name" value="PROKAR_LIPOPROTEIN"/>
    <property type="match status" value="1"/>
</dbReference>
<protein>
    <submittedName>
        <fullName evidence="2">Uncharacterized protein</fullName>
    </submittedName>
</protein>
<feature type="transmembrane region" description="Helical" evidence="1">
    <location>
        <begin position="21"/>
        <end position="49"/>
    </location>
</feature>
<feature type="transmembrane region" description="Helical" evidence="1">
    <location>
        <begin position="131"/>
        <end position="152"/>
    </location>
</feature>
<evidence type="ECO:0000313" key="2">
    <source>
        <dbReference type="EMBL" id="GBP60178.1"/>
    </source>
</evidence>
<feature type="transmembrane region" description="Helical" evidence="1">
    <location>
        <begin position="97"/>
        <end position="119"/>
    </location>
</feature>
<accession>A0A4C1X8N7</accession>
<evidence type="ECO:0000256" key="1">
    <source>
        <dbReference type="SAM" id="Phobius"/>
    </source>
</evidence>
<name>A0A4C1X8N7_EUMVA</name>
<keyword evidence="3" id="KW-1185">Reference proteome</keyword>
<evidence type="ECO:0000313" key="3">
    <source>
        <dbReference type="Proteomes" id="UP000299102"/>
    </source>
</evidence>
<dbReference type="AlphaFoldDB" id="A0A4C1X8N7"/>
<comment type="caution">
    <text evidence="2">The sequence shown here is derived from an EMBL/GenBank/DDBJ whole genome shotgun (WGS) entry which is preliminary data.</text>
</comment>
<feature type="transmembrane region" description="Helical" evidence="1">
    <location>
        <begin position="69"/>
        <end position="90"/>
    </location>
</feature>
<keyword evidence="1" id="KW-1133">Transmembrane helix</keyword>
<organism evidence="2 3">
    <name type="scientific">Eumeta variegata</name>
    <name type="common">Bagworm moth</name>
    <name type="synonym">Eumeta japonica</name>
    <dbReference type="NCBI Taxonomy" id="151549"/>
    <lineage>
        <taxon>Eukaryota</taxon>
        <taxon>Metazoa</taxon>
        <taxon>Ecdysozoa</taxon>
        <taxon>Arthropoda</taxon>
        <taxon>Hexapoda</taxon>
        <taxon>Insecta</taxon>
        <taxon>Pterygota</taxon>
        <taxon>Neoptera</taxon>
        <taxon>Endopterygota</taxon>
        <taxon>Lepidoptera</taxon>
        <taxon>Glossata</taxon>
        <taxon>Ditrysia</taxon>
        <taxon>Tineoidea</taxon>
        <taxon>Psychidae</taxon>
        <taxon>Oiketicinae</taxon>
        <taxon>Eumeta</taxon>
    </lineage>
</organism>
<gene>
    <name evidence="2" type="ORF">EVAR_41869_1</name>
</gene>